<dbReference type="EMBL" id="CP036287">
    <property type="protein sequence ID" value="QDU67087.1"/>
    <property type="molecule type" value="Genomic_DNA"/>
</dbReference>
<keyword evidence="13" id="KW-1185">Reference proteome</keyword>
<keyword evidence="4" id="KW-1003">Cell membrane</keyword>
<evidence type="ECO:0000256" key="4">
    <source>
        <dbReference type="ARBA" id="ARBA00022475"/>
    </source>
</evidence>
<keyword evidence="8" id="KW-1133">Transmembrane helix</keyword>
<dbReference type="AlphaFoldDB" id="A0A518BJD0"/>
<dbReference type="GO" id="GO:0015031">
    <property type="term" value="P:protein transport"/>
    <property type="evidence" value="ECO:0007669"/>
    <property type="project" value="UniProtKB-KW"/>
</dbReference>
<dbReference type="PANTHER" id="PTHR33446:SF2">
    <property type="entry name" value="PROTEIN TONB"/>
    <property type="match status" value="1"/>
</dbReference>
<protein>
    <submittedName>
        <fullName evidence="12">Transport protein TonB</fullName>
    </submittedName>
</protein>
<gene>
    <name evidence="12" type="ORF">Pla133_21650</name>
</gene>
<dbReference type="KEGG" id="pbap:Pla133_21650"/>
<dbReference type="InterPro" id="IPR006260">
    <property type="entry name" value="TonB/TolA_C"/>
</dbReference>
<evidence type="ECO:0000256" key="3">
    <source>
        <dbReference type="ARBA" id="ARBA00022448"/>
    </source>
</evidence>
<evidence type="ECO:0000313" key="12">
    <source>
        <dbReference type="EMBL" id="QDU67087.1"/>
    </source>
</evidence>
<dbReference type="GO" id="GO:0055085">
    <property type="term" value="P:transmembrane transport"/>
    <property type="evidence" value="ECO:0007669"/>
    <property type="project" value="InterPro"/>
</dbReference>
<evidence type="ECO:0000313" key="13">
    <source>
        <dbReference type="Proteomes" id="UP000316921"/>
    </source>
</evidence>
<evidence type="ECO:0000256" key="5">
    <source>
        <dbReference type="ARBA" id="ARBA00022519"/>
    </source>
</evidence>
<evidence type="ECO:0000256" key="9">
    <source>
        <dbReference type="ARBA" id="ARBA00023136"/>
    </source>
</evidence>
<name>A0A518BJD0_9BACT</name>
<dbReference type="InterPro" id="IPR051045">
    <property type="entry name" value="TonB-dependent_transducer"/>
</dbReference>
<evidence type="ECO:0000256" key="2">
    <source>
        <dbReference type="ARBA" id="ARBA00006555"/>
    </source>
</evidence>
<dbReference type="Proteomes" id="UP000316921">
    <property type="component" value="Chromosome"/>
</dbReference>
<dbReference type="PROSITE" id="PS52015">
    <property type="entry name" value="TONB_CTD"/>
    <property type="match status" value="1"/>
</dbReference>
<dbReference type="Gene3D" id="3.30.1150.10">
    <property type="match status" value="1"/>
</dbReference>
<dbReference type="GO" id="GO:0098797">
    <property type="term" value="C:plasma membrane protein complex"/>
    <property type="evidence" value="ECO:0007669"/>
    <property type="project" value="TreeGrafter"/>
</dbReference>
<dbReference type="NCBIfam" id="TIGR01352">
    <property type="entry name" value="tonB_Cterm"/>
    <property type="match status" value="1"/>
</dbReference>
<comment type="subcellular location">
    <subcellularLocation>
        <location evidence="1">Cell inner membrane</location>
        <topology evidence="1">Single-pass membrane protein</topology>
        <orientation evidence="1">Periplasmic side</orientation>
    </subcellularLocation>
</comment>
<organism evidence="12 13">
    <name type="scientific">Engelhardtia mirabilis</name>
    <dbReference type="NCBI Taxonomy" id="2528011"/>
    <lineage>
        <taxon>Bacteria</taxon>
        <taxon>Pseudomonadati</taxon>
        <taxon>Planctomycetota</taxon>
        <taxon>Planctomycetia</taxon>
        <taxon>Planctomycetia incertae sedis</taxon>
        <taxon>Engelhardtia</taxon>
    </lineage>
</organism>
<keyword evidence="5" id="KW-0997">Cell inner membrane</keyword>
<dbReference type="RefSeq" id="WP_145064941.1">
    <property type="nucleotide sequence ID" value="NZ_CP036287.1"/>
</dbReference>
<proteinExistence type="inferred from homology"/>
<evidence type="ECO:0000259" key="11">
    <source>
        <dbReference type="PROSITE" id="PS52015"/>
    </source>
</evidence>
<evidence type="ECO:0000256" key="6">
    <source>
        <dbReference type="ARBA" id="ARBA00022692"/>
    </source>
</evidence>
<feature type="compositionally biased region" description="Pro residues" evidence="10">
    <location>
        <begin position="127"/>
        <end position="139"/>
    </location>
</feature>
<evidence type="ECO:0000256" key="8">
    <source>
        <dbReference type="ARBA" id="ARBA00022989"/>
    </source>
</evidence>
<accession>A0A518BJD0</accession>
<keyword evidence="3" id="KW-0813">Transport</keyword>
<dbReference type="SUPFAM" id="SSF74653">
    <property type="entry name" value="TolA/TonB C-terminal domain"/>
    <property type="match status" value="1"/>
</dbReference>
<keyword evidence="6" id="KW-0812">Transmembrane</keyword>
<feature type="region of interest" description="Disordered" evidence="10">
    <location>
        <begin position="117"/>
        <end position="139"/>
    </location>
</feature>
<feature type="domain" description="TonB C-terminal" evidence="11">
    <location>
        <begin position="147"/>
        <end position="238"/>
    </location>
</feature>
<evidence type="ECO:0000256" key="7">
    <source>
        <dbReference type="ARBA" id="ARBA00022927"/>
    </source>
</evidence>
<evidence type="ECO:0000256" key="1">
    <source>
        <dbReference type="ARBA" id="ARBA00004383"/>
    </source>
</evidence>
<dbReference type="Pfam" id="PF03544">
    <property type="entry name" value="TonB_C"/>
    <property type="match status" value="1"/>
</dbReference>
<keyword evidence="7" id="KW-0653">Protein transport</keyword>
<dbReference type="InterPro" id="IPR037682">
    <property type="entry name" value="TonB_C"/>
</dbReference>
<evidence type="ECO:0000256" key="10">
    <source>
        <dbReference type="SAM" id="MobiDB-lite"/>
    </source>
</evidence>
<keyword evidence="9" id="KW-0472">Membrane</keyword>
<reference evidence="12 13" key="1">
    <citation type="submission" date="2019-02" db="EMBL/GenBank/DDBJ databases">
        <title>Deep-cultivation of Planctomycetes and their phenomic and genomic characterization uncovers novel biology.</title>
        <authorList>
            <person name="Wiegand S."/>
            <person name="Jogler M."/>
            <person name="Boedeker C."/>
            <person name="Pinto D."/>
            <person name="Vollmers J."/>
            <person name="Rivas-Marin E."/>
            <person name="Kohn T."/>
            <person name="Peeters S.H."/>
            <person name="Heuer A."/>
            <person name="Rast P."/>
            <person name="Oberbeckmann S."/>
            <person name="Bunk B."/>
            <person name="Jeske O."/>
            <person name="Meyerdierks A."/>
            <person name="Storesund J.E."/>
            <person name="Kallscheuer N."/>
            <person name="Luecker S."/>
            <person name="Lage O.M."/>
            <person name="Pohl T."/>
            <person name="Merkel B.J."/>
            <person name="Hornburger P."/>
            <person name="Mueller R.-W."/>
            <person name="Bruemmer F."/>
            <person name="Labrenz M."/>
            <person name="Spormann A.M."/>
            <person name="Op den Camp H."/>
            <person name="Overmann J."/>
            <person name="Amann R."/>
            <person name="Jetten M.S.M."/>
            <person name="Mascher T."/>
            <person name="Medema M.H."/>
            <person name="Devos D.P."/>
            <person name="Kaster A.-K."/>
            <person name="Ovreas L."/>
            <person name="Rohde M."/>
            <person name="Galperin M.Y."/>
            <person name="Jogler C."/>
        </authorList>
    </citation>
    <scope>NUCLEOTIDE SEQUENCE [LARGE SCALE GENOMIC DNA]</scope>
    <source>
        <strain evidence="12 13">Pla133</strain>
    </source>
</reference>
<dbReference type="GO" id="GO:0031992">
    <property type="term" value="F:energy transducer activity"/>
    <property type="evidence" value="ECO:0007669"/>
    <property type="project" value="TreeGrafter"/>
</dbReference>
<dbReference type="PANTHER" id="PTHR33446">
    <property type="entry name" value="PROTEIN TONB-RELATED"/>
    <property type="match status" value="1"/>
</dbReference>
<comment type="similarity">
    <text evidence="2">Belongs to the TonB family.</text>
</comment>
<sequence>MSDRRALLQSHPLATSAVVHLGVLAALAWATARSEIRSVPLEVGFEPAPWFVEPESSFPDPEPAPVVRDEPVTRTPRLLEDETITIEPLPPPPRARSILPGGLPDVRVMNRDYTRELAQTSPEEPAPDPWADPPLEPALPVPPVAVESDRGPELLEGAPPAYPRSAVRRGQEGTVVCLFTVDCKGRVQAVTVRESSGHRLLDEAACEAILTWRFSPAIVDGVAASDQVLHRITFELDG</sequence>